<keyword evidence="1" id="KW-1133">Transmembrane helix</keyword>
<dbReference type="EMBL" id="BMCH01000008">
    <property type="protein sequence ID" value="GGC39736.1"/>
    <property type="molecule type" value="Genomic_DNA"/>
</dbReference>
<dbReference type="Proteomes" id="UP000637769">
    <property type="component" value="Unassembled WGS sequence"/>
</dbReference>
<keyword evidence="1" id="KW-0812">Transmembrane</keyword>
<sequence length="73" mass="8042">MLHLSGRFDVAAFRDFAESRARLLGIDMTPQRLEGHEIVFLLRGAHALVGMFIMACVIGPASCVVSQWREAVA</sequence>
<organism evidence="2 3">
    <name type="scientific">Asaia siamensis</name>
    <dbReference type="NCBI Taxonomy" id="110479"/>
    <lineage>
        <taxon>Bacteria</taxon>
        <taxon>Pseudomonadati</taxon>
        <taxon>Pseudomonadota</taxon>
        <taxon>Alphaproteobacteria</taxon>
        <taxon>Acetobacterales</taxon>
        <taxon>Acetobacteraceae</taxon>
        <taxon>Asaia</taxon>
    </lineage>
</organism>
<feature type="transmembrane region" description="Helical" evidence="1">
    <location>
        <begin position="38"/>
        <end position="59"/>
    </location>
</feature>
<name>A0ABQ1MMF0_9PROT</name>
<reference evidence="3" key="1">
    <citation type="journal article" date="2019" name="Int. J. Syst. Evol. Microbiol.">
        <title>The Global Catalogue of Microorganisms (GCM) 10K type strain sequencing project: providing services to taxonomists for standard genome sequencing and annotation.</title>
        <authorList>
            <consortium name="The Broad Institute Genomics Platform"/>
            <consortium name="The Broad Institute Genome Sequencing Center for Infectious Disease"/>
            <person name="Wu L."/>
            <person name="Ma J."/>
        </authorList>
    </citation>
    <scope>NUCLEOTIDE SEQUENCE [LARGE SCALE GENOMIC DNA]</scope>
    <source>
        <strain evidence="3">CCM 7132</strain>
    </source>
</reference>
<protein>
    <submittedName>
        <fullName evidence="2">Uncharacterized protein</fullName>
    </submittedName>
</protein>
<comment type="caution">
    <text evidence="2">The sequence shown here is derived from an EMBL/GenBank/DDBJ whole genome shotgun (WGS) entry which is preliminary data.</text>
</comment>
<gene>
    <name evidence="2" type="ORF">GCM10007207_26510</name>
</gene>
<keyword evidence="1" id="KW-0472">Membrane</keyword>
<evidence type="ECO:0000313" key="3">
    <source>
        <dbReference type="Proteomes" id="UP000637769"/>
    </source>
</evidence>
<evidence type="ECO:0000256" key="1">
    <source>
        <dbReference type="SAM" id="Phobius"/>
    </source>
</evidence>
<accession>A0ABQ1MMF0</accession>
<evidence type="ECO:0000313" key="2">
    <source>
        <dbReference type="EMBL" id="GGC39736.1"/>
    </source>
</evidence>
<keyword evidence="3" id="KW-1185">Reference proteome</keyword>
<proteinExistence type="predicted"/>